<name>A0A644VLK4_9ZZZZ</name>
<dbReference type="AlphaFoldDB" id="A0A644VLK4"/>
<dbReference type="GO" id="GO:0005840">
    <property type="term" value="C:ribosome"/>
    <property type="evidence" value="ECO:0007669"/>
    <property type="project" value="UniProtKB-KW"/>
</dbReference>
<gene>
    <name evidence="4" type="primary">rpsU_13</name>
    <name evidence="4" type="ORF">SDC9_38377</name>
</gene>
<dbReference type="InterPro" id="IPR038380">
    <property type="entry name" value="Ribosomal_bS21_sf"/>
</dbReference>
<sequence length="65" mass="7788">MIIIPIKEGENIERALKKLKRKFEKTGVVRELRARKQFDKPSVIARERKRKAIYIQNLRQQALDK</sequence>
<dbReference type="NCBIfam" id="TIGR00030">
    <property type="entry name" value="S21p"/>
    <property type="match status" value="1"/>
</dbReference>
<comment type="similarity">
    <text evidence="1">Belongs to the bacterial ribosomal protein bS21 family.</text>
</comment>
<evidence type="ECO:0000256" key="3">
    <source>
        <dbReference type="ARBA" id="ARBA00023274"/>
    </source>
</evidence>
<proteinExistence type="inferred from homology"/>
<dbReference type="Pfam" id="PF01165">
    <property type="entry name" value="Ribosomal_S21"/>
    <property type="match status" value="1"/>
</dbReference>
<evidence type="ECO:0000313" key="4">
    <source>
        <dbReference type="EMBL" id="MPL92279.1"/>
    </source>
</evidence>
<organism evidence="4">
    <name type="scientific">bioreactor metagenome</name>
    <dbReference type="NCBI Taxonomy" id="1076179"/>
    <lineage>
        <taxon>unclassified sequences</taxon>
        <taxon>metagenomes</taxon>
        <taxon>ecological metagenomes</taxon>
    </lineage>
</organism>
<dbReference type="GO" id="GO:0006412">
    <property type="term" value="P:translation"/>
    <property type="evidence" value="ECO:0007669"/>
    <property type="project" value="InterPro"/>
</dbReference>
<reference evidence="4" key="1">
    <citation type="submission" date="2019-08" db="EMBL/GenBank/DDBJ databases">
        <authorList>
            <person name="Kucharzyk K."/>
            <person name="Murdoch R.W."/>
            <person name="Higgins S."/>
            <person name="Loffler F."/>
        </authorList>
    </citation>
    <scope>NUCLEOTIDE SEQUENCE</scope>
</reference>
<evidence type="ECO:0000256" key="1">
    <source>
        <dbReference type="ARBA" id="ARBA00006640"/>
    </source>
</evidence>
<dbReference type="GO" id="GO:0003735">
    <property type="term" value="F:structural constituent of ribosome"/>
    <property type="evidence" value="ECO:0007669"/>
    <property type="project" value="InterPro"/>
</dbReference>
<dbReference type="PRINTS" id="PR00976">
    <property type="entry name" value="RIBOSOMALS21"/>
</dbReference>
<comment type="caution">
    <text evidence="4">The sequence shown here is derived from an EMBL/GenBank/DDBJ whole genome shotgun (WGS) entry which is preliminary data.</text>
</comment>
<dbReference type="InterPro" id="IPR001911">
    <property type="entry name" value="Ribosomal_bS21"/>
</dbReference>
<dbReference type="Gene3D" id="1.20.5.1150">
    <property type="entry name" value="Ribosomal protein S8"/>
    <property type="match status" value="1"/>
</dbReference>
<dbReference type="EMBL" id="VSSQ01000353">
    <property type="protein sequence ID" value="MPL92279.1"/>
    <property type="molecule type" value="Genomic_DNA"/>
</dbReference>
<keyword evidence="2 4" id="KW-0689">Ribosomal protein</keyword>
<keyword evidence="3" id="KW-0687">Ribonucleoprotein</keyword>
<evidence type="ECO:0000256" key="2">
    <source>
        <dbReference type="ARBA" id="ARBA00022980"/>
    </source>
</evidence>
<dbReference type="GO" id="GO:1990904">
    <property type="term" value="C:ribonucleoprotein complex"/>
    <property type="evidence" value="ECO:0007669"/>
    <property type="project" value="UniProtKB-KW"/>
</dbReference>
<accession>A0A644VLK4</accession>
<protein>
    <submittedName>
        <fullName evidence="4">30S ribosomal protein S21</fullName>
    </submittedName>
</protein>
<dbReference type="HAMAP" id="MF_00358">
    <property type="entry name" value="Ribosomal_bS21"/>
    <property type="match status" value="1"/>
</dbReference>